<evidence type="ECO:0000256" key="1">
    <source>
        <dbReference type="ARBA" id="ARBA00023015"/>
    </source>
</evidence>
<dbReference type="InterPro" id="IPR009057">
    <property type="entry name" value="Homeodomain-like_sf"/>
</dbReference>
<dbReference type="PRINTS" id="PR00455">
    <property type="entry name" value="HTHTETR"/>
</dbReference>
<dbReference type="GO" id="GO:0000976">
    <property type="term" value="F:transcription cis-regulatory region binding"/>
    <property type="evidence" value="ECO:0007669"/>
    <property type="project" value="TreeGrafter"/>
</dbReference>
<evidence type="ECO:0000256" key="2">
    <source>
        <dbReference type="ARBA" id="ARBA00023125"/>
    </source>
</evidence>
<evidence type="ECO:0000256" key="3">
    <source>
        <dbReference type="ARBA" id="ARBA00023163"/>
    </source>
</evidence>
<dbReference type="Gene3D" id="1.10.357.10">
    <property type="entry name" value="Tetracycline Repressor, domain 2"/>
    <property type="match status" value="1"/>
</dbReference>
<dbReference type="AlphaFoldDB" id="H5X0N0"/>
<evidence type="ECO:0000256" key="5">
    <source>
        <dbReference type="SAM" id="Phobius"/>
    </source>
</evidence>
<keyword evidence="2 4" id="KW-0238">DNA-binding</keyword>
<dbReference type="EMBL" id="CM001439">
    <property type="protein sequence ID" value="EHR50826.1"/>
    <property type="molecule type" value="Genomic_DNA"/>
</dbReference>
<feature type="domain" description="HTH tetR-type" evidence="6">
    <location>
        <begin position="13"/>
        <end position="73"/>
    </location>
</feature>
<keyword evidence="5" id="KW-1133">Transmembrane helix</keyword>
<evidence type="ECO:0000313" key="8">
    <source>
        <dbReference type="Proteomes" id="UP000004926"/>
    </source>
</evidence>
<proteinExistence type="predicted"/>
<evidence type="ECO:0000259" key="6">
    <source>
        <dbReference type="PROSITE" id="PS50977"/>
    </source>
</evidence>
<protein>
    <submittedName>
        <fullName evidence="7">Transcriptional regulator</fullName>
    </submittedName>
</protein>
<dbReference type="Pfam" id="PF00440">
    <property type="entry name" value="TetR_N"/>
    <property type="match status" value="1"/>
</dbReference>
<keyword evidence="5" id="KW-0812">Transmembrane</keyword>
<dbReference type="GO" id="GO:0003700">
    <property type="term" value="F:DNA-binding transcription factor activity"/>
    <property type="evidence" value="ECO:0007669"/>
    <property type="project" value="TreeGrafter"/>
</dbReference>
<evidence type="ECO:0000313" key="7">
    <source>
        <dbReference type="EMBL" id="EHR50826.1"/>
    </source>
</evidence>
<dbReference type="OrthoDB" id="4537491at2"/>
<feature type="transmembrane region" description="Helical" evidence="5">
    <location>
        <begin position="148"/>
        <end position="170"/>
    </location>
</feature>
<accession>H5X0N0</accession>
<gene>
    <name evidence="7" type="ORF">SacmaDRAFT_2584</name>
</gene>
<dbReference type="STRING" id="882083.SacmaDRAFT_2584"/>
<dbReference type="InterPro" id="IPR050109">
    <property type="entry name" value="HTH-type_TetR-like_transc_reg"/>
</dbReference>
<reference evidence="7 8" key="1">
    <citation type="journal article" date="2012" name="Stand. Genomic Sci.">
        <title>Genome sequence of the ocean sediment bacterium Saccharomonospora marina type strain (XMU15(T)).</title>
        <authorList>
            <person name="Klenk H.P."/>
            <person name="Lu M."/>
            <person name="Lucas S."/>
            <person name="Lapidus A."/>
            <person name="Copeland A."/>
            <person name="Pitluck S."/>
            <person name="Goodwin L.A."/>
            <person name="Han C."/>
            <person name="Tapia R."/>
            <person name="Brambilla E.M."/>
            <person name="Potter G."/>
            <person name="Land M."/>
            <person name="Ivanova N."/>
            <person name="Rohde M."/>
            <person name="Goker M."/>
            <person name="Detter J.C."/>
            <person name="Li W.J."/>
            <person name="Kyrpides N.C."/>
            <person name="Woyke T."/>
        </authorList>
    </citation>
    <scope>NUCLEOTIDE SEQUENCE [LARGE SCALE GENOMIC DNA]</scope>
    <source>
        <strain evidence="7 8">XMU15</strain>
    </source>
</reference>
<sequence length="186" mass="20399">MEPVRRIVGGRRAGTVARLLDAAVEELRVVEYQELSVRSVAKRAGVSPATAYTYFSSKDHLVSSIVWRKVQELSEQDGGGAAADGEHGELHHVVRRITRVFSEEPELSKAYTSALLSDDPEVRRLREQIGAELARQLSDTLEPAREEVSGAVTMAFVGGMLLAGMGYLAFDDIADRLEAMARLMRA</sequence>
<evidence type="ECO:0000256" key="4">
    <source>
        <dbReference type="PROSITE-ProRule" id="PRU00335"/>
    </source>
</evidence>
<dbReference type="SUPFAM" id="SSF46689">
    <property type="entry name" value="Homeodomain-like"/>
    <property type="match status" value="1"/>
</dbReference>
<dbReference type="eggNOG" id="COG1309">
    <property type="taxonomic scope" value="Bacteria"/>
</dbReference>
<keyword evidence="3" id="KW-0804">Transcription</keyword>
<organism evidence="7 8">
    <name type="scientific">Saccharomonospora marina XMU15</name>
    <dbReference type="NCBI Taxonomy" id="882083"/>
    <lineage>
        <taxon>Bacteria</taxon>
        <taxon>Bacillati</taxon>
        <taxon>Actinomycetota</taxon>
        <taxon>Actinomycetes</taxon>
        <taxon>Pseudonocardiales</taxon>
        <taxon>Pseudonocardiaceae</taxon>
        <taxon>Saccharomonospora</taxon>
    </lineage>
</organism>
<feature type="DNA-binding region" description="H-T-H motif" evidence="4">
    <location>
        <begin position="36"/>
        <end position="55"/>
    </location>
</feature>
<dbReference type="RefSeq" id="WP_009154211.1">
    <property type="nucleotide sequence ID" value="NZ_CM001439.1"/>
</dbReference>
<dbReference type="PANTHER" id="PTHR30055:SF234">
    <property type="entry name" value="HTH-TYPE TRANSCRIPTIONAL REGULATOR BETI"/>
    <property type="match status" value="1"/>
</dbReference>
<keyword evidence="1" id="KW-0805">Transcription regulation</keyword>
<dbReference type="InterPro" id="IPR001647">
    <property type="entry name" value="HTH_TetR"/>
</dbReference>
<dbReference type="PROSITE" id="PS50977">
    <property type="entry name" value="HTH_TETR_2"/>
    <property type="match status" value="1"/>
</dbReference>
<name>H5X0N0_9PSEU</name>
<keyword evidence="8" id="KW-1185">Reference proteome</keyword>
<dbReference type="PANTHER" id="PTHR30055">
    <property type="entry name" value="HTH-TYPE TRANSCRIPTIONAL REGULATOR RUTR"/>
    <property type="match status" value="1"/>
</dbReference>
<dbReference type="HOGENOM" id="CLU_120438_0_0_11"/>
<keyword evidence="5" id="KW-0472">Membrane</keyword>
<dbReference type="Proteomes" id="UP000004926">
    <property type="component" value="Chromosome"/>
</dbReference>